<dbReference type="EMBL" id="OU015584">
    <property type="protein sequence ID" value="CAG5084372.1"/>
    <property type="molecule type" value="Genomic_DNA"/>
</dbReference>
<dbReference type="GO" id="GO:0006508">
    <property type="term" value="P:proteolysis"/>
    <property type="evidence" value="ECO:0007669"/>
    <property type="project" value="InterPro"/>
</dbReference>
<protein>
    <recommendedName>
        <fullName evidence="1">Peptidase C14 caspase domain-containing protein</fullName>
    </recommendedName>
</protein>
<organism evidence="2 3">
    <name type="scientific">Parvicella tangerina</name>
    <dbReference type="NCBI Taxonomy" id="2829795"/>
    <lineage>
        <taxon>Bacteria</taxon>
        <taxon>Pseudomonadati</taxon>
        <taxon>Bacteroidota</taxon>
        <taxon>Flavobacteriia</taxon>
        <taxon>Flavobacteriales</taxon>
        <taxon>Parvicellaceae</taxon>
        <taxon>Parvicella</taxon>
    </lineage>
</organism>
<dbReference type="Proteomes" id="UP000683507">
    <property type="component" value="Chromosome"/>
</dbReference>
<gene>
    <name evidence="2" type="ORF">CRYO30217_02449</name>
</gene>
<dbReference type="Pfam" id="PF00656">
    <property type="entry name" value="Peptidase_C14"/>
    <property type="match status" value="1"/>
</dbReference>
<evidence type="ECO:0000313" key="2">
    <source>
        <dbReference type="EMBL" id="CAG5084372.1"/>
    </source>
</evidence>
<dbReference type="InterPro" id="IPR011600">
    <property type="entry name" value="Pept_C14_caspase"/>
</dbReference>
<dbReference type="KEGG" id="ptan:CRYO30217_02449"/>
<feature type="domain" description="Peptidase C14 caspase" evidence="1">
    <location>
        <begin position="1032"/>
        <end position="1283"/>
    </location>
</feature>
<sequence length="1296" mass="148365">MMRYWIGLLLGLIGVCGWTQKDGVTVQLPDKVKFSEQNYYDFNNNKIYSLNFNYGSSGVVIWDMWNMVPQEHIEVEGLYMPENGIVRFEPQGDSLFVYITGDHESYYSNPDTRLAISFKDNTVNTSKYVSENNKVRMERPYNFNSPNNSMDGSKGYQKVTGITLNENIKFIRNDSVYRIDVQNGNYINEFTYRNGEQYFNRYDDYTKITLVNTQSPGSGYYSTDLDTIFEFNTIAGAVHPSGSRLALLLADYSTMKVYEINEDMSLTQEKEFSLQLPDTSEFELVFPSDKNPEKIMVANLEGIELVDLKEETVERITANHLYQDETLLVVNGDSIDMSWYDRLLCVPLNEKYVEVFVYTSRSYYGYNYYHTNYRNEGSYLTHSDLIGFKNYVMEYGGYDDFETKGALSFIYDIENKKLVKADIDKLYGRTSLTDVFTLVNKNSTQCEIYDAKLDKVIKRLDLSKVVKSFNFSVASNSFDFGSFGNWYDQDQPDILSIFPFFSRRQKLKGFQYVYDIIVEKNATDPAFFVTQMEADPGLTVELYSFIADQVYKQGSHSEGEYSYSNVSNYRFSDNTKAFDIDQSSENDYYFLEDLVYYGDIKDSIAQEVGSSSFVFLSRYTDTNYVHDRVYPGFSYGRFSKEPDHAFLMSSKHVMKVNYLTGDTLLKVELASELMDNYEHNHGVLTSDEKYFAYLDTNYAVRHLNLEKGTEKILLELPGEEIKERGEYMFDYAFSQNGDYFGFEDRGDLKNLPPSFVISTVTGEEVIKYTRPTEYFPDGNASRNEFVNGGCGMCMINNDGIPIIIDKQSLNLSNSNQVDASIQHFVYVPTADTAFSMMSVADHWLVYLPEGYYFGEPEAVEAISFKKGDEVYPYTQFDHFYNRPDKVMQAVADYFGVDNEEGVKMLHKAYEKRLEKLDLGIMEELPEEVPELKIINKQQLPYSAKTVDLDLSILSAHDNLKDLTILVNDVPVERVDLSKKSIQQLDKTFSVELMKGFNLLEVFCRDQSGTPSMPQYVTIYGDDEKVKEELYVVAIGAGSYQDEQFNLKYAAKDAQDFANTLTETSRYGEVHKKVIVNEAFTVDKMEEIKSFLAPAKINDEIILFIAGHGVLDENLDYYLATHDMNFSNPSENGLSYDKLEAVLDGVKPLKKTLMLDACHSGEIDKEEVELMAANNTEVGNVQFRAVGHKVTQRKGMQNVSELTKSMFNDLRVGTGATIISAAGGMEFAMERGDLKNGLFTYCFIDGIRSGAADLNKDGEIWLKEMQEYLQDKVSELSQGKQQPTSRIVNNIIDYRIW</sequence>
<reference evidence="2" key="1">
    <citation type="submission" date="2021-04" db="EMBL/GenBank/DDBJ databases">
        <authorList>
            <person name="Rodrigo-Torres L."/>
            <person name="Arahal R. D."/>
            <person name="Lucena T."/>
        </authorList>
    </citation>
    <scope>NUCLEOTIDE SEQUENCE</scope>
    <source>
        <strain evidence="2">AS29M-1</strain>
    </source>
</reference>
<name>A0A916ND26_9FLAO</name>
<evidence type="ECO:0000259" key="1">
    <source>
        <dbReference type="Pfam" id="PF00656"/>
    </source>
</evidence>
<proteinExistence type="predicted"/>
<evidence type="ECO:0000313" key="3">
    <source>
        <dbReference type="Proteomes" id="UP000683507"/>
    </source>
</evidence>
<accession>A0A916ND26</accession>
<dbReference type="Gene3D" id="3.40.50.1460">
    <property type="match status" value="1"/>
</dbReference>
<keyword evidence="3" id="KW-1185">Reference proteome</keyword>
<dbReference type="GO" id="GO:0004197">
    <property type="term" value="F:cysteine-type endopeptidase activity"/>
    <property type="evidence" value="ECO:0007669"/>
    <property type="project" value="InterPro"/>
</dbReference>